<keyword evidence="8" id="KW-1185">Reference proteome</keyword>
<evidence type="ECO:0000256" key="2">
    <source>
        <dbReference type="ARBA" id="ARBA00009012"/>
    </source>
</evidence>
<evidence type="ECO:0000256" key="3">
    <source>
        <dbReference type="ARBA" id="ARBA00022692"/>
    </source>
</evidence>
<dbReference type="InterPro" id="IPR002794">
    <property type="entry name" value="DUF92_TMEM19"/>
</dbReference>
<evidence type="ECO:0000313" key="8">
    <source>
        <dbReference type="Proteomes" id="UP001295794"/>
    </source>
</evidence>
<dbReference type="Proteomes" id="UP001295794">
    <property type="component" value="Unassembled WGS sequence"/>
</dbReference>
<dbReference type="GO" id="GO:0016020">
    <property type="term" value="C:membrane"/>
    <property type="evidence" value="ECO:0007669"/>
    <property type="project" value="UniProtKB-SubCell"/>
</dbReference>
<keyword evidence="3 6" id="KW-0812">Transmembrane</keyword>
<keyword evidence="4 6" id="KW-1133">Transmembrane helix</keyword>
<name>A0AAD2HGJ1_9AGAR</name>
<reference evidence="7" key="1">
    <citation type="submission" date="2023-11" db="EMBL/GenBank/DDBJ databases">
        <authorList>
            <person name="De Vega J J."/>
            <person name="De Vega J J."/>
        </authorList>
    </citation>
    <scope>NUCLEOTIDE SEQUENCE</scope>
</reference>
<accession>A0AAD2HGJ1</accession>
<comment type="subcellular location">
    <subcellularLocation>
        <location evidence="1">Membrane</location>
        <topology evidence="1">Multi-pass membrane protein</topology>
    </subcellularLocation>
</comment>
<dbReference type="AlphaFoldDB" id="A0AAD2HGJ1"/>
<keyword evidence="5 6" id="KW-0472">Membrane</keyword>
<evidence type="ECO:0000256" key="5">
    <source>
        <dbReference type="ARBA" id="ARBA00023136"/>
    </source>
</evidence>
<comment type="similarity">
    <text evidence="2">Belongs to the TMEM19 family.</text>
</comment>
<evidence type="ECO:0000256" key="6">
    <source>
        <dbReference type="SAM" id="Phobius"/>
    </source>
</evidence>
<evidence type="ECO:0000256" key="1">
    <source>
        <dbReference type="ARBA" id="ARBA00004141"/>
    </source>
</evidence>
<feature type="transmembrane region" description="Helical" evidence="6">
    <location>
        <begin position="200"/>
        <end position="225"/>
    </location>
</feature>
<gene>
    <name evidence="7" type="ORF">MYCIT1_LOCUS23095</name>
</gene>
<evidence type="ECO:0008006" key="9">
    <source>
        <dbReference type="Google" id="ProtNLM"/>
    </source>
</evidence>
<protein>
    <recommendedName>
        <fullName evidence="9">Integral membrane family protein</fullName>
    </recommendedName>
</protein>
<proteinExistence type="inferred from homology"/>
<dbReference type="Pfam" id="PF01940">
    <property type="entry name" value="DUF92"/>
    <property type="match status" value="1"/>
</dbReference>
<comment type="caution">
    <text evidence="7">The sequence shown here is derived from an EMBL/GenBank/DDBJ whole genome shotgun (WGS) entry which is preliminary data.</text>
</comment>
<evidence type="ECO:0000256" key="4">
    <source>
        <dbReference type="ARBA" id="ARBA00022989"/>
    </source>
</evidence>
<dbReference type="EMBL" id="CAVNYO010000405">
    <property type="protein sequence ID" value="CAK5275392.1"/>
    <property type="molecule type" value="Genomic_DNA"/>
</dbReference>
<dbReference type="PANTHER" id="PTHR13353">
    <property type="entry name" value="TRANSMEMBRANE PROTEIN 19"/>
    <property type="match status" value="1"/>
</dbReference>
<sequence length="312" mass="33136">MRMPDISIVSITLPLLLAGHGFRKKSLSTSGALTALVVGFLMFVGSLKTWGISLILFYLIGSRATKYGKQKKRTLEAGYHDAGYRSGWQVLSNSFSALVACSAWNILFDPQGVHASIFRLLTGDAVRIPSSIVHPYSSEWCPVSENIGQGWSRTLVFAALGHFACCLGDTLASEIGILAPSPPRLITTWKPVPPGTNGGMSVNGTIASLVGGVIMGLVASICLVLENPTCRQTWDVVVGDAVFWGAIAGAYGSAIDSFLGATIQATRYDDERKVVTEDAAQGKTINGWNVLSNNQVNVVSSLCCAAFLGLYA</sequence>
<evidence type="ECO:0000313" key="7">
    <source>
        <dbReference type="EMBL" id="CAK5275392.1"/>
    </source>
</evidence>
<organism evidence="7 8">
    <name type="scientific">Mycena citricolor</name>
    <dbReference type="NCBI Taxonomy" id="2018698"/>
    <lineage>
        <taxon>Eukaryota</taxon>
        <taxon>Fungi</taxon>
        <taxon>Dikarya</taxon>
        <taxon>Basidiomycota</taxon>
        <taxon>Agaricomycotina</taxon>
        <taxon>Agaricomycetes</taxon>
        <taxon>Agaricomycetidae</taxon>
        <taxon>Agaricales</taxon>
        <taxon>Marasmiineae</taxon>
        <taxon>Mycenaceae</taxon>
        <taxon>Mycena</taxon>
    </lineage>
</organism>
<feature type="transmembrane region" description="Helical" evidence="6">
    <location>
        <begin position="31"/>
        <end position="60"/>
    </location>
</feature>
<dbReference type="PANTHER" id="PTHR13353:SF5">
    <property type="entry name" value="TRANSMEMBRANE PROTEIN 19"/>
    <property type="match status" value="1"/>
</dbReference>